<feature type="signal peptide" evidence="1">
    <location>
        <begin position="1"/>
        <end position="17"/>
    </location>
</feature>
<name>A0A0A1WGW7_ZEUCU</name>
<keyword evidence="1" id="KW-0732">Signal</keyword>
<reference evidence="3" key="2">
    <citation type="journal article" date="2015" name="Gigascience">
        <title>Reconstructing a comprehensive transcriptome assembly of a white-pupal translocated strain of the pest fruit fly Bactrocera cucurbitae.</title>
        <authorList>
            <person name="Sim S.B."/>
            <person name="Calla B."/>
            <person name="Hall B."/>
            <person name="DeRego T."/>
            <person name="Geib S.M."/>
        </authorList>
    </citation>
    <scope>NUCLEOTIDE SEQUENCE</scope>
</reference>
<protein>
    <submittedName>
        <fullName evidence="3">Lectin subunit alpha</fullName>
    </submittedName>
</protein>
<feature type="chain" id="PRO_5001993745" evidence="1">
    <location>
        <begin position="18"/>
        <end position="163"/>
    </location>
</feature>
<dbReference type="PROSITE" id="PS50041">
    <property type="entry name" value="C_TYPE_LECTIN_2"/>
    <property type="match status" value="1"/>
</dbReference>
<dbReference type="EMBL" id="GBXI01016376">
    <property type="protein sequence ID" value="JAC97915.1"/>
    <property type="molecule type" value="Transcribed_RNA"/>
</dbReference>
<dbReference type="InterPro" id="IPR050111">
    <property type="entry name" value="C-type_lectin/snaclec_domain"/>
</dbReference>
<dbReference type="CDD" id="cd00037">
    <property type="entry name" value="CLECT"/>
    <property type="match status" value="1"/>
</dbReference>
<reference evidence="3" key="1">
    <citation type="submission" date="2014-11" db="EMBL/GenBank/DDBJ databases">
        <authorList>
            <person name="Geib S."/>
        </authorList>
    </citation>
    <scope>NUCLEOTIDE SEQUENCE</scope>
</reference>
<dbReference type="Pfam" id="PF00059">
    <property type="entry name" value="Lectin_C"/>
    <property type="match status" value="1"/>
</dbReference>
<dbReference type="InterPro" id="IPR016187">
    <property type="entry name" value="CTDL_fold"/>
</dbReference>
<dbReference type="AlphaFoldDB" id="A0A0A1WGW7"/>
<evidence type="ECO:0000256" key="1">
    <source>
        <dbReference type="SAM" id="SignalP"/>
    </source>
</evidence>
<organism evidence="3">
    <name type="scientific">Zeugodacus cucurbitae</name>
    <name type="common">Melon fruit fly</name>
    <name type="synonym">Bactrocera cucurbitae</name>
    <dbReference type="NCBI Taxonomy" id="28588"/>
    <lineage>
        <taxon>Eukaryota</taxon>
        <taxon>Metazoa</taxon>
        <taxon>Ecdysozoa</taxon>
        <taxon>Arthropoda</taxon>
        <taxon>Hexapoda</taxon>
        <taxon>Insecta</taxon>
        <taxon>Pterygota</taxon>
        <taxon>Neoptera</taxon>
        <taxon>Endopterygota</taxon>
        <taxon>Diptera</taxon>
        <taxon>Brachycera</taxon>
        <taxon>Muscomorpha</taxon>
        <taxon>Tephritoidea</taxon>
        <taxon>Tephritidae</taxon>
        <taxon>Zeugodacus</taxon>
        <taxon>Zeugodacus</taxon>
    </lineage>
</organism>
<dbReference type="SMART" id="SM00034">
    <property type="entry name" value="CLECT"/>
    <property type="match status" value="1"/>
</dbReference>
<dbReference type="PANTHER" id="PTHR22803">
    <property type="entry name" value="MANNOSE, PHOSPHOLIPASE, LECTIN RECEPTOR RELATED"/>
    <property type="match status" value="1"/>
</dbReference>
<evidence type="ECO:0000313" key="3">
    <source>
        <dbReference type="EMBL" id="JAC97915.1"/>
    </source>
</evidence>
<evidence type="ECO:0000259" key="2">
    <source>
        <dbReference type="PROSITE" id="PS50041"/>
    </source>
</evidence>
<dbReference type="InterPro" id="IPR016186">
    <property type="entry name" value="C-type_lectin-like/link_sf"/>
</dbReference>
<feature type="domain" description="C-type lectin" evidence="2">
    <location>
        <begin position="39"/>
        <end position="160"/>
    </location>
</feature>
<dbReference type="Gene3D" id="3.10.100.10">
    <property type="entry name" value="Mannose-Binding Protein A, subunit A"/>
    <property type="match status" value="1"/>
</dbReference>
<dbReference type="SUPFAM" id="SSF56436">
    <property type="entry name" value="C-type lectin-like"/>
    <property type="match status" value="1"/>
</dbReference>
<proteinExistence type="predicted"/>
<accession>A0A0A1WGW7</accession>
<feature type="non-terminal residue" evidence="3">
    <location>
        <position position="163"/>
    </location>
</feature>
<gene>
    <name evidence="3" type="primary">LECA_3</name>
    <name evidence="3" type="ORF">g.230</name>
</gene>
<sequence>MRIIQFILFFFLSRVFCDVIDTANMERNVNGLFLPFLKIANKVYLIKSDKAVNWFEAAHFCAQNDADLVTIESANELNALSKYILTNNGSDTYYWTSGNDLANEGVFMTLFSGKPLPYTHFRVAPDNWKDEDCVHVVYTAKKNYVMNDISCTTPGFAICEAHQ</sequence>
<dbReference type="InterPro" id="IPR001304">
    <property type="entry name" value="C-type_lectin-like"/>
</dbReference>